<dbReference type="EMBL" id="LQYE01000028">
    <property type="protein sequence ID" value="OAT67752.1"/>
    <property type="molecule type" value="Genomic_DNA"/>
</dbReference>
<feature type="compositionally biased region" description="Basic and acidic residues" evidence="1">
    <location>
        <begin position="81"/>
        <end position="97"/>
    </location>
</feature>
<gene>
    <name evidence="3" type="ORF">AWB85_11485</name>
</gene>
<sequence length="244" mass="25676">MKTRCVDVSTVLAVGASVIALAFTSACSKESKESPDNQSAPSSSSQQPATPTVKLPAGPAAALLLTREDFPAAEGKFTVEDRAQLDKEKTGKPKPEKVNPPGCYDFISEGDGDYDRARAKYEADTVTAESSVGLGIKQSFDDLAARAQECASVQMEGDGVAMKAKVSIADLPGAAVEAKLVKIGGLLGPDGDQIGVESHIAVAHPRGTTVRIEVDRFIDPWTPEQDTLVLDLLNKQIAKVQNAP</sequence>
<evidence type="ECO:0008006" key="5">
    <source>
        <dbReference type="Google" id="ProtNLM"/>
    </source>
</evidence>
<reference evidence="3 4" key="1">
    <citation type="submission" date="2016-01" db="EMBL/GenBank/DDBJ databases">
        <title>Mycobacterium immunogenum strain CD11_6 genome sequencing and assembly.</title>
        <authorList>
            <person name="Kaur G."/>
            <person name="Nair G.R."/>
            <person name="Mayilraj S."/>
        </authorList>
    </citation>
    <scope>NUCLEOTIDE SEQUENCE [LARGE SCALE GENOMIC DNA]</scope>
    <source>
        <strain evidence="3 4">CD11-6</strain>
    </source>
</reference>
<feature type="region of interest" description="Disordered" evidence="1">
    <location>
        <begin position="81"/>
        <end position="102"/>
    </location>
</feature>
<evidence type="ECO:0000256" key="1">
    <source>
        <dbReference type="SAM" id="MobiDB-lite"/>
    </source>
</evidence>
<dbReference type="AlphaFoldDB" id="A0A179V9C7"/>
<comment type="caution">
    <text evidence="3">The sequence shown here is derived from an EMBL/GenBank/DDBJ whole genome shotgun (WGS) entry which is preliminary data.</text>
</comment>
<keyword evidence="2" id="KW-0732">Signal</keyword>
<dbReference type="PROSITE" id="PS51257">
    <property type="entry name" value="PROKAR_LIPOPROTEIN"/>
    <property type="match status" value="1"/>
</dbReference>
<feature type="region of interest" description="Disordered" evidence="1">
    <location>
        <begin position="29"/>
        <end position="58"/>
    </location>
</feature>
<accession>A0A179V9C7</accession>
<evidence type="ECO:0000313" key="4">
    <source>
        <dbReference type="Proteomes" id="UP000186919"/>
    </source>
</evidence>
<proteinExistence type="predicted"/>
<evidence type="ECO:0000256" key="2">
    <source>
        <dbReference type="SAM" id="SignalP"/>
    </source>
</evidence>
<feature type="chain" id="PRO_5008107832" description="PknH-like extracellular domain-containing protein" evidence="2">
    <location>
        <begin position="23"/>
        <end position="244"/>
    </location>
</feature>
<name>A0A179V9C7_9MYCO</name>
<feature type="signal peptide" evidence="2">
    <location>
        <begin position="1"/>
        <end position="22"/>
    </location>
</feature>
<evidence type="ECO:0000313" key="3">
    <source>
        <dbReference type="EMBL" id="OAT67752.1"/>
    </source>
</evidence>
<dbReference type="RefSeq" id="WP_081272295.1">
    <property type="nucleotide sequence ID" value="NZ_LQYE01000028.1"/>
</dbReference>
<organism evidence="3 4">
    <name type="scientific">Mycobacteroides immunogenum</name>
    <dbReference type="NCBI Taxonomy" id="83262"/>
    <lineage>
        <taxon>Bacteria</taxon>
        <taxon>Bacillati</taxon>
        <taxon>Actinomycetota</taxon>
        <taxon>Actinomycetes</taxon>
        <taxon>Mycobacteriales</taxon>
        <taxon>Mycobacteriaceae</taxon>
        <taxon>Mycobacteroides</taxon>
    </lineage>
</organism>
<dbReference type="Proteomes" id="UP000186919">
    <property type="component" value="Unassembled WGS sequence"/>
</dbReference>
<protein>
    <recommendedName>
        <fullName evidence="5">PknH-like extracellular domain-containing protein</fullName>
    </recommendedName>
</protein>
<feature type="compositionally biased region" description="Low complexity" evidence="1">
    <location>
        <begin position="38"/>
        <end position="58"/>
    </location>
</feature>